<reference evidence="3" key="1">
    <citation type="submission" date="2020-06" db="EMBL/GenBank/DDBJ databases">
        <authorList>
            <person name="Li T."/>
            <person name="Hu X."/>
            <person name="Zhang T."/>
            <person name="Song X."/>
            <person name="Zhang H."/>
            <person name="Dai N."/>
            <person name="Sheng W."/>
            <person name="Hou X."/>
            <person name="Wei L."/>
        </authorList>
    </citation>
    <scope>NUCLEOTIDE SEQUENCE</scope>
    <source>
        <strain evidence="3">KEN1</strain>
        <tissue evidence="3">Leaf</tissue>
    </source>
</reference>
<dbReference type="PANTHER" id="PTHR32429:SF9">
    <property type="entry name" value="PROTEIN POST-ILLUMINATION CHLOROPHYLL FLUORESCENCE INCREASE, CHLOROPLASTIC"/>
    <property type="match status" value="1"/>
</dbReference>
<dbReference type="Pfam" id="PF25419">
    <property type="entry name" value="Ig_PIFI"/>
    <property type="match status" value="1"/>
</dbReference>
<sequence>MAATAATSASLLNSSKQIPPASGRIPAASSLGAPLRTHCYPTKKRLIKINRKVIAAASVAAAPVEEVKEYVLPTWAEFDLGRAPVYWKTMNGLPPTAGERLKLFYNPAATKLAPNEEFGIAFNGGFNQPIMCGGEPRAMLQKVRGKADPPIYTIQICIPKHAMSLIFSFTNGTEWDGPYRLQFQVPKAWRNRPIEFFTEGLAEELSKEGACEQAIFPDTNVVITRCAMIGNLTLEGVCLMFSLPFRSFQHLKSQAICASFERHGGYEYLLVSTNAGDRCNLDLVLGCTDPSSPMFDPLATVDDGSCPPYSESED</sequence>
<dbReference type="GO" id="GO:0009579">
    <property type="term" value="C:thylakoid"/>
    <property type="evidence" value="ECO:0007669"/>
    <property type="project" value="TreeGrafter"/>
</dbReference>
<dbReference type="InterPro" id="IPR044960">
    <property type="entry name" value="RCA-like"/>
</dbReference>
<comment type="caution">
    <text evidence="3">The sequence shown here is derived from an EMBL/GenBank/DDBJ whole genome shotgun (WGS) entry which is preliminary data.</text>
</comment>
<dbReference type="AlphaFoldDB" id="A0AAW2UEN5"/>
<dbReference type="InterPro" id="IPR057612">
    <property type="entry name" value="Ig_PIFI"/>
</dbReference>
<accession>A0AAW2UEN5</accession>
<dbReference type="EMBL" id="JACGWN010000012">
    <property type="protein sequence ID" value="KAL0415355.1"/>
    <property type="molecule type" value="Genomic_DNA"/>
</dbReference>
<reference evidence="3" key="2">
    <citation type="journal article" date="2024" name="Plant">
        <title>Genomic evolution and insights into agronomic trait innovations of Sesamum species.</title>
        <authorList>
            <person name="Miao H."/>
            <person name="Wang L."/>
            <person name="Qu L."/>
            <person name="Liu H."/>
            <person name="Sun Y."/>
            <person name="Le M."/>
            <person name="Wang Q."/>
            <person name="Wei S."/>
            <person name="Zheng Y."/>
            <person name="Lin W."/>
            <person name="Duan Y."/>
            <person name="Cao H."/>
            <person name="Xiong S."/>
            <person name="Wang X."/>
            <person name="Wei L."/>
            <person name="Li C."/>
            <person name="Ma Q."/>
            <person name="Ju M."/>
            <person name="Zhao R."/>
            <person name="Li G."/>
            <person name="Mu C."/>
            <person name="Tian Q."/>
            <person name="Mei H."/>
            <person name="Zhang T."/>
            <person name="Gao T."/>
            <person name="Zhang H."/>
        </authorList>
    </citation>
    <scope>NUCLEOTIDE SEQUENCE</scope>
    <source>
        <strain evidence="3">KEN1</strain>
    </source>
</reference>
<protein>
    <recommendedName>
        <fullName evidence="2">PIFI-like Ig-like domain-containing protein</fullName>
    </recommendedName>
</protein>
<dbReference type="PANTHER" id="PTHR32429">
    <property type="match status" value="1"/>
</dbReference>
<proteinExistence type="predicted"/>
<dbReference type="GO" id="GO:0010478">
    <property type="term" value="P:chlororespiration"/>
    <property type="evidence" value="ECO:0007669"/>
    <property type="project" value="TreeGrafter"/>
</dbReference>
<organism evidence="3">
    <name type="scientific">Sesamum latifolium</name>
    <dbReference type="NCBI Taxonomy" id="2727402"/>
    <lineage>
        <taxon>Eukaryota</taxon>
        <taxon>Viridiplantae</taxon>
        <taxon>Streptophyta</taxon>
        <taxon>Embryophyta</taxon>
        <taxon>Tracheophyta</taxon>
        <taxon>Spermatophyta</taxon>
        <taxon>Magnoliopsida</taxon>
        <taxon>eudicotyledons</taxon>
        <taxon>Gunneridae</taxon>
        <taxon>Pentapetalae</taxon>
        <taxon>asterids</taxon>
        <taxon>lamiids</taxon>
        <taxon>Lamiales</taxon>
        <taxon>Pedaliaceae</taxon>
        <taxon>Sesamum</taxon>
    </lineage>
</organism>
<dbReference type="GO" id="GO:0009570">
    <property type="term" value="C:chloroplast stroma"/>
    <property type="evidence" value="ECO:0007669"/>
    <property type="project" value="UniProtKB-SubCell"/>
</dbReference>
<name>A0AAW2UEN5_9LAMI</name>
<gene>
    <name evidence="3" type="ORF">Slati_3367400</name>
</gene>
<evidence type="ECO:0000313" key="3">
    <source>
        <dbReference type="EMBL" id="KAL0415355.1"/>
    </source>
</evidence>
<comment type="subcellular location">
    <subcellularLocation>
        <location evidence="1">Plastid</location>
        <location evidence="1">Chloroplast stroma</location>
    </subcellularLocation>
</comment>
<feature type="domain" description="PIFI-like Ig-like" evidence="2">
    <location>
        <begin position="76"/>
        <end position="205"/>
    </location>
</feature>
<evidence type="ECO:0000256" key="1">
    <source>
        <dbReference type="ARBA" id="ARBA00004470"/>
    </source>
</evidence>
<evidence type="ECO:0000259" key="2">
    <source>
        <dbReference type="Pfam" id="PF25419"/>
    </source>
</evidence>